<gene>
    <name evidence="2" type="ORF">B0I28_105215</name>
</gene>
<evidence type="ECO:0000313" key="2">
    <source>
        <dbReference type="EMBL" id="PRY58502.1"/>
    </source>
</evidence>
<feature type="domain" description="DUF4132" evidence="1">
    <location>
        <begin position="616"/>
        <end position="796"/>
    </location>
</feature>
<dbReference type="AlphaFoldDB" id="A0A2T0UKQ4"/>
<evidence type="ECO:0000313" key="3">
    <source>
        <dbReference type="Proteomes" id="UP000238176"/>
    </source>
</evidence>
<dbReference type="EMBL" id="PVTJ01000005">
    <property type="protein sequence ID" value="PRY58502.1"/>
    <property type="molecule type" value="Genomic_DNA"/>
</dbReference>
<name>A0A2T0UKQ4_9ACTN</name>
<reference evidence="2 3" key="1">
    <citation type="submission" date="2018-03" db="EMBL/GenBank/DDBJ databases">
        <title>Genomic Encyclopedia of Type Strains, Phase III (KMG-III): the genomes of soil and plant-associated and newly described type strains.</title>
        <authorList>
            <person name="Whitman W."/>
        </authorList>
    </citation>
    <scope>NUCLEOTIDE SEQUENCE [LARGE SCALE GENOMIC DNA]</scope>
    <source>
        <strain evidence="2 3">CGMCC 4.7067</strain>
    </source>
</reference>
<protein>
    <submittedName>
        <fullName evidence="2">Uncharacterized protein DUF4132</fullName>
    </submittedName>
</protein>
<comment type="caution">
    <text evidence="2">The sequence shown here is derived from an EMBL/GenBank/DDBJ whole genome shotgun (WGS) entry which is preliminary data.</text>
</comment>
<organism evidence="2 3">
    <name type="scientific">Glycomyces artemisiae</name>
    <dbReference type="NCBI Taxonomy" id="1076443"/>
    <lineage>
        <taxon>Bacteria</taxon>
        <taxon>Bacillati</taxon>
        <taxon>Actinomycetota</taxon>
        <taxon>Actinomycetes</taxon>
        <taxon>Glycomycetales</taxon>
        <taxon>Glycomycetaceae</taxon>
        <taxon>Glycomyces</taxon>
    </lineage>
</organism>
<dbReference type="Proteomes" id="UP000238176">
    <property type="component" value="Unassembled WGS sequence"/>
</dbReference>
<dbReference type="RefSeq" id="WP_106364580.1">
    <property type="nucleotide sequence ID" value="NZ_PVTJ01000005.1"/>
</dbReference>
<accession>A0A2T0UKQ4</accession>
<evidence type="ECO:0000259" key="1">
    <source>
        <dbReference type="Pfam" id="PF13569"/>
    </source>
</evidence>
<keyword evidence="3" id="KW-1185">Reference proteome</keyword>
<proteinExistence type="predicted"/>
<sequence length="882" mass="96302">MDLPDERAFALTPEQLAAALPRRGGRAARPFAIREGQTEWWRHIGVDERRDPLDAAADEPTGDPEITAALRAYLDGAPDPLGAAAAFLVDVAVGTPFWRDREYSQYDAWLGEHGAVFAAAALLEYYTLRIETRIHSGAGDWRARAEGPLAVTRAPDDPPTAPYRNLVTELQRLRVHLATLPETEYRAVEAALEPQGRDRVQRRARAYAAPSRTDWVDLTCAEQPGWRFAGYDRMLLQSVSSMDQIAASGITRLSAREVDAGVVFTLLDGVGPDCAPLLAAADDLAGLDPDQRDLLAGVLGAIPDDATVRYFTGGIAERRTWDALQTVADRFPVRTLRVIAADAPDLDRDDLTRLTGLIESKPLLRGPARDALDDADRDRIDALLERRGLPPETADVPAALTEPPKTRKTAPAWSAMCAASPVLLKGRKARLPQAAVANLIAALALDTPKSPHPAVDAAIAHCDAASLRDLSWAVFTAWDLAADRGNPWAFAQLARFADDDGVRRLEALIHEWPGQSLHKRAVRGLELLGAVGTEEALAAVHRISRTSGYKGLKKAALAEVDRIAARLGLDEEQLLDRLVPDFELDADGRMALDFGPRAFTVGFDEQLKPFVIDPKGKVRKSLPKPGADDDPEAAADAAARFDRLKRSLKSVGTEQVKRLERAMTAGRVWARADFERYFARHALMRHLARRVVWQYTEGREWTSFRVAEDGTFADVHDNGRRLPERSAVRLPHPLLLAAETAAWAEVFADYELVQPFEQLARPVVALTPEEAATGRLARFEGRSVPVGPLIGLWRSRTLWSYSDAFSDPGEPLGLKRELPGDGFLLLGLAPGIDPAAPGAEPHQTLKAVRLSMGESADDPAPRGLDPVAASELLALLERLAVR</sequence>
<dbReference type="Pfam" id="PF13569">
    <property type="entry name" value="DUF4132"/>
    <property type="match status" value="1"/>
</dbReference>
<dbReference type="InterPro" id="IPR025406">
    <property type="entry name" value="DUF4132"/>
</dbReference>